<dbReference type="EMBL" id="CACRXK020034696">
    <property type="protein sequence ID" value="CAB4044362.1"/>
    <property type="molecule type" value="Genomic_DNA"/>
</dbReference>
<keyword evidence="2" id="KW-1185">Reference proteome</keyword>
<protein>
    <submittedName>
        <fullName evidence="1">Uncharacterized protein</fullName>
    </submittedName>
</protein>
<reference evidence="1" key="1">
    <citation type="submission" date="2020-04" db="EMBL/GenBank/DDBJ databases">
        <authorList>
            <person name="Alioto T."/>
            <person name="Alioto T."/>
            <person name="Gomez Garrido J."/>
        </authorList>
    </citation>
    <scope>NUCLEOTIDE SEQUENCE</scope>
    <source>
        <strain evidence="1">A484AB</strain>
    </source>
</reference>
<feature type="non-terminal residue" evidence="1">
    <location>
        <position position="1"/>
    </location>
</feature>
<proteinExistence type="predicted"/>
<dbReference type="Proteomes" id="UP001152795">
    <property type="component" value="Unassembled WGS sequence"/>
</dbReference>
<dbReference type="AlphaFoldDB" id="A0A7D9M8Z7"/>
<evidence type="ECO:0000313" key="2">
    <source>
        <dbReference type="Proteomes" id="UP001152795"/>
    </source>
</evidence>
<gene>
    <name evidence="1" type="ORF">PACLA_8A038785</name>
</gene>
<comment type="caution">
    <text evidence="1">The sequence shown here is derived from an EMBL/GenBank/DDBJ whole genome shotgun (WGS) entry which is preliminary data.</text>
</comment>
<name>A0A7D9M8Z7_PARCT</name>
<organism evidence="1 2">
    <name type="scientific">Paramuricea clavata</name>
    <name type="common">Red gorgonian</name>
    <name type="synonym">Violescent sea-whip</name>
    <dbReference type="NCBI Taxonomy" id="317549"/>
    <lineage>
        <taxon>Eukaryota</taxon>
        <taxon>Metazoa</taxon>
        <taxon>Cnidaria</taxon>
        <taxon>Anthozoa</taxon>
        <taxon>Octocorallia</taxon>
        <taxon>Malacalcyonacea</taxon>
        <taxon>Plexauridae</taxon>
        <taxon>Paramuricea</taxon>
    </lineage>
</organism>
<sequence>GDPNDVPVLTTHHFLIGQPGDDVAPESVNYTPFNTKKHWRRVLELIHKTWRRRMPEYLTSLGSRSKWFEKQDNV</sequence>
<evidence type="ECO:0000313" key="1">
    <source>
        <dbReference type="EMBL" id="CAB4044362.1"/>
    </source>
</evidence>
<accession>A0A7D9M8Z7</accession>